<keyword evidence="1" id="KW-0245">EGF-like domain</keyword>
<name>A0A8K0KGZ4_LADFU</name>
<evidence type="ECO:0000256" key="7">
    <source>
        <dbReference type="SAM" id="MobiDB-lite"/>
    </source>
</evidence>
<dbReference type="PROSITE" id="PS51120">
    <property type="entry name" value="LDLRB"/>
    <property type="match status" value="2"/>
</dbReference>
<dbReference type="EMBL" id="KZ308781">
    <property type="protein sequence ID" value="KAG8234143.1"/>
    <property type="molecule type" value="Genomic_DNA"/>
</dbReference>
<keyword evidence="8" id="KW-0812">Transmembrane</keyword>
<protein>
    <submittedName>
        <fullName evidence="9">Uncharacterized protein</fullName>
    </submittedName>
</protein>
<keyword evidence="8" id="KW-1133">Transmembrane helix</keyword>
<feature type="region of interest" description="Disordered" evidence="7">
    <location>
        <begin position="184"/>
        <end position="217"/>
    </location>
</feature>
<reference evidence="9" key="1">
    <citation type="submission" date="2013-04" db="EMBL/GenBank/DDBJ databases">
        <authorList>
            <person name="Qu J."/>
            <person name="Murali S.C."/>
            <person name="Bandaranaike D."/>
            <person name="Bellair M."/>
            <person name="Blankenburg K."/>
            <person name="Chao H."/>
            <person name="Dinh H."/>
            <person name="Doddapaneni H."/>
            <person name="Downs B."/>
            <person name="Dugan-Rocha S."/>
            <person name="Elkadiri S."/>
            <person name="Gnanaolivu R.D."/>
            <person name="Hernandez B."/>
            <person name="Javaid M."/>
            <person name="Jayaseelan J.C."/>
            <person name="Lee S."/>
            <person name="Li M."/>
            <person name="Ming W."/>
            <person name="Munidasa M."/>
            <person name="Muniz J."/>
            <person name="Nguyen L."/>
            <person name="Ongeri F."/>
            <person name="Osuji N."/>
            <person name="Pu L.-L."/>
            <person name="Puazo M."/>
            <person name="Qu C."/>
            <person name="Quiroz J."/>
            <person name="Raj R."/>
            <person name="Weissenberger G."/>
            <person name="Xin Y."/>
            <person name="Zou X."/>
            <person name="Han Y."/>
            <person name="Richards S."/>
            <person name="Worley K."/>
            <person name="Muzny D."/>
            <person name="Gibbs R."/>
        </authorList>
    </citation>
    <scope>NUCLEOTIDE SEQUENCE</scope>
    <source>
        <strain evidence="9">Sampled in the wild</strain>
    </source>
</reference>
<evidence type="ECO:0000313" key="9">
    <source>
        <dbReference type="EMBL" id="KAG8234143.1"/>
    </source>
</evidence>
<keyword evidence="2" id="KW-0732">Signal</keyword>
<evidence type="ECO:0000313" key="10">
    <source>
        <dbReference type="Proteomes" id="UP000792457"/>
    </source>
</evidence>
<accession>A0A8K0KGZ4</accession>
<dbReference type="InterPro" id="IPR050778">
    <property type="entry name" value="Cueball_EGF_LRP_Nidogen"/>
</dbReference>
<dbReference type="OrthoDB" id="10066840at2759"/>
<dbReference type="Proteomes" id="UP000792457">
    <property type="component" value="Unassembled WGS sequence"/>
</dbReference>
<evidence type="ECO:0000256" key="3">
    <source>
        <dbReference type="ARBA" id="ARBA00022737"/>
    </source>
</evidence>
<keyword evidence="10" id="KW-1185">Reference proteome</keyword>
<dbReference type="PANTHER" id="PTHR46513">
    <property type="entry name" value="VITELLOGENIN RECEPTOR-LIKE PROTEIN-RELATED-RELATED"/>
    <property type="match status" value="1"/>
</dbReference>
<feature type="region of interest" description="Disordered" evidence="7">
    <location>
        <begin position="353"/>
        <end position="375"/>
    </location>
</feature>
<evidence type="ECO:0000256" key="1">
    <source>
        <dbReference type="ARBA" id="ARBA00022536"/>
    </source>
</evidence>
<evidence type="ECO:0000256" key="4">
    <source>
        <dbReference type="ARBA" id="ARBA00023157"/>
    </source>
</evidence>
<feature type="repeat" description="LDL-receptor class B" evidence="6">
    <location>
        <begin position="7"/>
        <end position="50"/>
    </location>
</feature>
<keyword evidence="5" id="KW-0325">Glycoprotein</keyword>
<organism evidence="9 10">
    <name type="scientific">Ladona fulva</name>
    <name type="common">Scarce chaser dragonfly</name>
    <name type="synonym">Libellula fulva</name>
    <dbReference type="NCBI Taxonomy" id="123851"/>
    <lineage>
        <taxon>Eukaryota</taxon>
        <taxon>Metazoa</taxon>
        <taxon>Ecdysozoa</taxon>
        <taxon>Arthropoda</taxon>
        <taxon>Hexapoda</taxon>
        <taxon>Insecta</taxon>
        <taxon>Pterygota</taxon>
        <taxon>Palaeoptera</taxon>
        <taxon>Odonata</taxon>
        <taxon>Epiprocta</taxon>
        <taxon>Anisoptera</taxon>
        <taxon>Libelluloidea</taxon>
        <taxon>Libellulidae</taxon>
        <taxon>Ladona</taxon>
    </lineage>
</organism>
<dbReference type="SUPFAM" id="SSF63825">
    <property type="entry name" value="YWTD domain"/>
    <property type="match status" value="1"/>
</dbReference>
<dbReference type="SMART" id="SM00135">
    <property type="entry name" value="LY"/>
    <property type="match status" value="3"/>
</dbReference>
<reference evidence="9" key="2">
    <citation type="submission" date="2017-10" db="EMBL/GenBank/DDBJ databases">
        <title>Ladona fulva Genome sequencing and assembly.</title>
        <authorList>
            <person name="Murali S."/>
            <person name="Richards S."/>
            <person name="Bandaranaike D."/>
            <person name="Bellair M."/>
            <person name="Blankenburg K."/>
            <person name="Chao H."/>
            <person name="Dinh H."/>
            <person name="Doddapaneni H."/>
            <person name="Dugan-Rocha S."/>
            <person name="Elkadiri S."/>
            <person name="Gnanaolivu R."/>
            <person name="Hernandez B."/>
            <person name="Skinner E."/>
            <person name="Javaid M."/>
            <person name="Lee S."/>
            <person name="Li M."/>
            <person name="Ming W."/>
            <person name="Munidasa M."/>
            <person name="Muniz J."/>
            <person name="Nguyen L."/>
            <person name="Hughes D."/>
            <person name="Osuji N."/>
            <person name="Pu L.-L."/>
            <person name="Puazo M."/>
            <person name="Qu C."/>
            <person name="Quiroz J."/>
            <person name="Raj R."/>
            <person name="Weissenberger G."/>
            <person name="Xin Y."/>
            <person name="Zou X."/>
            <person name="Han Y."/>
            <person name="Worley K."/>
            <person name="Muzny D."/>
            <person name="Gibbs R."/>
        </authorList>
    </citation>
    <scope>NUCLEOTIDE SEQUENCE</scope>
    <source>
        <strain evidence="9">Sampled in the wild</strain>
    </source>
</reference>
<keyword evidence="8" id="KW-0472">Membrane</keyword>
<proteinExistence type="predicted"/>
<dbReference type="Gene3D" id="2.120.10.30">
    <property type="entry name" value="TolB, C-terminal domain"/>
    <property type="match status" value="1"/>
</dbReference>
<dbReference type="Pfam" id="PF00058">
    <property type="entry name" value="Ldl_recept_b"/>
    <property type="match status" value="1"/>
</dbReference>
<feature type="repeat" description="LDL-receptor class B" evidence="6">
    <location>
        <begin position="51"/>
        <end position="92"/>
    </location>
</feature>
<feature type="region of interest" description="Disordered" evidence="7">
    <location>
        <begin position="257"/>
        <end position="283"/>
    </location>
</feature>
<comment type="caution">
    <text evidence="9">The sequence shown here is derived from an EMBL/GenBank/DDBJ whole genome shotgun (WGS) entry which is preliminary data.</text>
</comment>
<evidence type="ECO:0000256" key="5">
    <source>
        <dbReference type="ARBA" id="ARBA00023180"/>
    </source>
</evidence>
<dbReference type="AlphaFoldDB" id="A0A8K0KGZ4"/>
<dbReference type="InterPro" id="IPR000033">
    <property type="entry name" value="LDLR_classB_rpt"/>
</dbReference>
<evidence type="ECO:0000256" key="8">
    <source>
        <dbReference type="SAM" id="Phobius"/>
    </source>
</evidence>
<feature type="compositionally biased region" description="Pro residues" evidence="7">
    <location>
        <begin position="353"/>
        <end position="364"/>
    </location>
</feature>
<feature type="compositionally biased region" description="Acidic residues" evidence="7">
    <location>
        <begin position="190"/>
        <end position="205"/>
    </location>
</feature>
<keyword evidence="4" id="KW-1015">Disulfide bond</keyword>
<sequence length="375" mass="42327">MPSQFFRYLYWTEWGEKPKIERAYLDGSERRIVVSRDLGFPNGLALDYTAKHLYWADALKDRIETSDLRGQNRKKLVPEATHPFGLTQYGPHIYWTDWHRKSVERADKLTGANRVAIRTDLDGVMEIRAVAASRQTGWNPCANESGGCSHLCFFRGKNYICACPDIPDTSRPCSTVPKFKVPLKRPGVKEDEEEDDEEDYSEPDEEGHLKDSQEKGKRPLTAMEITSCVLLSVGAVGGMVMLTLVYLSRRRRRNRSQKKCLYGEQENPEGAEGRSRGHSSVLTFSNPNYNASNSDVAGADKKPFLWKKLKYDRSQERVYELHDEKQAGLQEEAALMGMGPAVILERAATPPIIIPQPMPPPTPPQRLDSISLKAG</sequence>
<keyword evidence="3" id="KW-0677">Repeat</keyword>
<feature type="transmembrane region" description="Helical" evidence="8">
    <location>
        <begin position="229"/>
        <end position="248"/>
    </location>
</feature>
<dbReference type="FunFam" id="2.120.10.30:FF:000241">
    <property type="entry name" value="Low-density lipoprotein receptor-related protein 6"/>
    <property type="match status" value="1"/>
</dbReference>
<evidence type="ECO:0000256" key="6">
    <source>
        <dbReference type="PROSITE-ProRule" id="PRU00461"/>
    </source>
</evidence>
<evidence type="ECO:0000256" key="2">
    <source>
        <dbReference type="ARBA" id="ARBA00022729"/>
    </source>
</evidence>
<feature type="compositionally biased region" description="Basic and acidic residues" evidence="7">
    <location>
        <begin position="206"/>
        <end position="217"/>
    </location>
</feature>
<dbReference type="PANTHER" id="PTHR46513:SF41">
    <property type="entry name" value="LOW-DENSITY LIPOPROTEIN RECEPTOR-RELATED PROTEIN"/>
    <property type="match status" value="1"/>
</dbReference>
<dbReference type="InterPro" id="IPR011042">
    <property type="entry name" value="6-blade_b-propeller_TolB-like"/>
</dbReference>
<gene>
    <name evidence="9" type="ORF">J437_LFUL007509</name>
</gene>